<dbReference type="EMBL" id="JAESHT010000033">
    <property type="protein sequence ID" value="MBL3675596.1"/>
    <property type="molecule type" value="Genomic_DNA"/>
</dbReference>
<reference evidence="1 2" key="1">
    <citation type="submission" date="2021-01" db="EMBL/GenBank/DDBJ databases">
        <title>011410 draft genome.</title>
        <authorList>
            <person name="Lang L."/>
        </authorList>
    </citation>
    <scope>NUCLEOTIDE SEQUENCE [LARGE SCALE GENOMIC DNA]</scope>
    <source>
        <strain evidence="1 2">KCTC 42845</strain>
    </source>
</reference>
<protein>
    <submittedName>
        <fullName evidence="1">Uncharacterized protein</fullName>
    </submittedName>
</protein>
<comment type="caution">
    <text evidence="1">The sequence shown here is derived from an EMBL/GenBank/DDBJ whole genome shotgun (WGS) entry which is preliminary data.</text>
</comment>
<evidence type="ECO:0000313" key="1">
    <source>
        <dbReference type="EMBL" id="MBL3675596.1"/>
    </source>
</evidence>
<evidence type="ECO:0000313" key="2">
    <source>
        <dbReference type="Proteomes" id="UP000644749"/>
    </source>
</evidence>
<sequence>MVKGRVSLWPGMMLSPGVGGMVSLKAVAGFTLLPNYPQIDPEKLWITTAKSER</sequence>
<keyword evidence="2" id="KW-1185">Reference proteome</keyword>
<accession>A0ABS1SDL7</accession>
<name>A0ABS1SDL7_9RHOB</name>
<proteinExistence type="predicted"/>
<gene>
    <name evidence="1" type="ORF">JL111_19175</name>
</gene>
<organism evidence="1 2">
    <name type="scientific">Paracoccus aerius</name>
    <dbReference type="NCBI Taxonomy" id="1915382"/>
    <lineage>
        <taxon>Bacteria</taxon>
        <taxon>Pseudomonadati</taxon>
        <taxon>Pseudomonadota</taxon>
        <taxon>Alphaproteobacteria</taxon>
        <taxon>Rhodobacterales</taxon>
        <taxon>Paracoccaceae</taxon>
        <taxon>Paracoccus</taxon>
    </lineage>
</organism>
<dbReference type="Proteomes" id="UP000644749">
    <property type="component" value="Unassembled WGS sequence"/>
</dbReference>